<organism evidence="8 9">
    <name type="scientific">Lingula anatina</name>
    <name type="common">Brachiopod</name>
    <name type="synonym">Lingula unguis</name>
    <dbReference type="NCBI Taxonomy" id="7574"/>
    <lineage>
        <taxon>Eukaryota</taxon>
        <taxon>Metazoa</taxon>
        <taxon>Spiralia</taxon>
        <taxon>Lophotrochozoa</taxon>
        <taxon>Brachiopoda</taxon>
        <taxon>Linguliformea</taxon>
        <taxon>Lingulata</taxon>
        <taxon>Lingulida</taxon>
        <taxon>Linguloidea</taxon>
        <taxon>Lingulidae</taxon>
        <taxon>Lingula</taxon>
    </lineage>
</organism>
<proteinExistence type="predicted"/>
<sequence length="382" mass="42724">MVLNVTCGVDDFQCIASIAAIVTCILSLGGCSVIFASWILLRSVRTPNRLMLLYLTIADFFVASGQLIGTSWTLGDHLHPDPINHNCSHPHPACVAQSFVSTLATMSSFLWSMLIAWHVYRSVLVPGTGTYWLDRHRWAQHLLCWGVPLGIVLVTLGRGRLGLDTIEEKGIPTMASGLWCWIKTSAAEIKGNYSAEIITFYIVTGQLWLYVAFLVIPVLYILSKRRIKVTPTELIHQSASLYESVKETDRLMTWIPAMFLLLRLWSCVRFVGNTLLVLELVPETATHALIFNKVLLIMQAVGDSAQGFTNCVLYCLLTDSVRVELRKVIGRGRRKLKKISKNGRSRAQNIYHEADVTKHHHVQSHSGNNSEIDPLLQPSCDD</sequence>
<keyword evidence="9" id="KW-0675">Receptor</keyword>
<feature type="region of interest" description="Disordered" evidence="5">
    <location>
        <begin position="361"/>
        <end position="382"/>
    </location>
</feature>
<feature type="transmembrane region" description="Helical" evidence="6">
    <location>
        <begin position="138"/>
        <end position="157"/>
    </location>
</feature>
<accession>A0A1S3H5Y3</accession>
<evidence type="ECO:0000259" key="7">
    <source>
        <dbReference type="PROSITE" id="PS50261"/>
    </source>
</evidence>
<feature type="transmembrane region" description="Helical" evidence="6">
    <location>
        <begin position="95"/>
        <end position="117"/>
    </location>
</feature>
<keyword evidence="8" id="KW-1185">Reference proteome</keyword>
<evidence type="ECO:0000313" key="9">
    <source>
        <dbReference type="RefSeq" id="XP_013381392.1"/>
    </source>
</evidence>
<evidence type="ECO:0000256" key="1">
    <source>
        <dbReference type="ARBA" id="ARBA00004141"/>
    </source>
</evidence>
<dbReference type="Proteomes" id="UP000085678">
    <property type="component" value="Unplaced"/>
</dbReference>
<dbReference type="PROSITE" id="PS50261">
    <property type="entry name" value="G_PROTEIN_RECEP_F2_4"/>
    <property type="match status" value="1"/>
</dbReference>
<dbReference type="GO" id="GO:0007166">
    <property type="term" value="P:cell surface receptor signaling pathway"/>
    <property type="evidence" value="ECO:0007669"/>
    <property type="project" value="InterPro"/>
</dbReference>
<dbReference type="GeneID" id="106152386"/>
<dbReference type="PANTHER" id="PTHR23112">
    <property type="entry name" value="G PROTEIN-COUPLED RECEPTOR 157-RELATED"/>
    <property type="match status" value="1"/>
</dbReference>
<gene>
    <name evidence="9" type="primary">LOC106152386</name>
</gene>
<dbReference type="AlphaFoldDB" id="A0A1S3H5Y3"/>
<feature type="transmembrane region" description="Helical" evidence="6">
    <location>
        <begin position="198"/>
        <end position="222"/>
    </location>
</feature>
<dbReference type="OrthoDB" id="100006at2759"/>
<evidence type="ECO:0000313" key="8">
    <source>
        <dbReference type="Proteomes" id="UP000085678"/>
    </source>
</evidence>
<evidence type="ECO:0000256" key="4">
    <source>
        <dbReference type="ARBA" id="ARBA00023136"/>
    </source>
</evidence>
<reference evidence="9" key="1">
    <citation type="submission" date="2025-08" db="UniProtKB">
        <authorList>
            <consortium name="RefSeq"/>
        </authorList>
    </citation>
    <scope>IDENTIFICATION</scope>
    <source>
        <tissue evidence="9">Gonads</tissue>
    </source>
</reference>
<feature type="transmembrane region" description="Helical" evidence="6">
    <location>
        <begin position="15"/>
        <end position="40"/>
    </location>
</feature>
<dbReference type="InterPro" id="IPR017981">
    <property type="entry name" value="GPCR_2-like_7TM"/>
</dbReference>
<dbReference type="InParanoid" id="A0A1S3H5Y3"/>
<dbReference type="RefSeq" id="XP_013381392.1">
    <property type="nucleotide sequence ID" value="XM_013525938.1"/>
</dbReference>
<dbReference type="GO" id="GO:0004930">
    <property type="term" value="F:G protein-coupled receptor activity"/>
    <property type="evidence" value="ECO:0007669"/>
    <property type="project" value="TreeGrafter"/>
</dbReference>
<evidence type="ECO:0000256" key="6">
    <source>
        <dbReference type="SAM" id="Phobius"/>
    </source>
</evidence>
<evidence type="ECO:0000256" key="2">
    <source>
        <dbReference type="ARBA" id="ARBA00022692"/>
    </source>
</evidence>
<evidence type="ECO:0000256" key="3">
    <source>
        <dbReference type="ARBA" id="ARBA00022989"/>
    </source>
</evidence>
<keyword evidence="3 6" id="KW-1133">Transmembrane helix</keyword>
<comment type="subcellular location">
    <subcellularLocation>
        <location evidence="1">Membrane</location>
        <topology evidence="1">Multi-pass membrane protein</topology>
    </subcellularLocation>
</comment>
<keyword evidence="2 6" id="KW-0812">Transmembrane</keyword>
<dbReference type="PANTHER" id="PTHR23112:SF47">
    <property type="entry name" value="G-PROTEIN COUPLED RECEPTOR 157"/>
    <property type="match status" value="1"/>
</dbReference>
<dbReference type="STRING" id="7574.A0A1S3H5Y3"/>
<dbReference type="GO" id="GO:0005886">
    <property type="term" value="C:plasma membrane"/>
    <property type="evidence" value="ECO:0007669"/>
    <property type="project" value="TreeGrafter"/>
</dbReference>
<dbReference type="GO" id="GO:0007189">
    <property type="term" value="P:adenylate cyclase-activating G protein-coupled receptor signaling pathway"/>
    <property type="evidence" value="ECO:0007669"/>
    <property type="project" value="TreeGrafter"/>
</dbReference>
<dbReference type="KEGG" id="lak:106152386"/>
<feature type="transmembrane region" description="Helical" evidence="6">
    <location>
        <begin position="52"/>
        <end position="75"/>
    </location>
</feature>
<dbReference type="SUPFAM" id="SSF81321">
    <property type="entry name" value="Family A G protein-coupled receptor-like"/>
    <property type="match status" value="1"/>
</dbReference>
<keyword evidence="4 6" id="KW-0472">Membrane</keyword>
<feature type="domain" description="G-protein coupled receptors family 2 profile 2" evidence="7">
    <location>
        <begin position="16"/>
        <end position="318"/>
    </location>
</feature>
<dbReference type="Gene3D" id="1.20.1070.10">
    <property type="entry name" value="Rhodopsin 7-helix transmembrane proteins"/>
    <property type="match status" value="1"/>
</dbReference>
<name>A0A1S3H5Y3_LINAN</name>
<protein>
    <submittedName>
        <fullName evidence="9">G-protein coupled receptor 157</fullName>
    </submittedName>
</protein>
<evidence type="ECO:0000256" key="5">
    <source>
        <dbReference type="SAM" id="MobiDB-lite"/>
    </source>
</evidence>